<evidence type="ECO:0000313" key="3">
    <source>
        <dbReference type="Proteomes" id="UP000075187"/>
    </source>
</evidence>
<proteinExistence type="predicted"/>
<dbReference type="RefSeq" id="WP_064378779.1">
    <property type="nucleotide sequence ID" value="NZ_BQIG01000010.1"/>
</dbReference>
<evidence type="ECO:0000313" key="2">
    <source>
        <dbReference type="EMBL" id="AMQ82114.1"/>
    </source>
</evidence>
<dbReference type="EMBL" id="CP014205">
    <property type="protein sequence ID" value="AMQ82114.1"/>
    <property type="molecule type" value="Genomic_DNA"/>
</dbReference>
<sequence>MNKGTLKALGITQKEIDALDVILNSASAVAPLAVVYLQTALRALEPVEAAQGTKDLASQKGNQPGDAGKQRRPSGLDSLGGGNIL</sequence>
<protein>
    <submittedName>
        <fullName evidence="2">Uncharacterized protein</fullName>
    </submittedName>
</protein>
<dbReference type="Proteomes" id="UP000075187">
    <property type="component" value="Chromosome"/>
</dbReference>
<gene>
    <name evidence="2" type="ORF">AWU82_02065</name>
</gene>
<organism evidence="2 3">
    <name type="scientific">Pseudomonas glycinae</name>
    <dbReference type="NCBI Taxonomy" id="1785145"/>
    <lineage>
        <taxon>Bacteria</taxon>
        <taxon>Pseudomonadati</taxon>
        <taxon>Pseudomonadota</taxon>
        <taxon>Gammaproteobacteria</taxon>
        <taxon>Pseudomonadales</taxon>
        <taxon>Pseudomonadaceae</taxon>
        <taxon>Pseudomonas</taxon>
    </lineage>
</organism>
<accession>A0ABN4MIS3</accession>
<evidence type="ECO:0000256" key="1">
    <source>
        <dbReference type="SAM" id="MobiDB-lite"/>
    </source>
</evidence>
<feature type="region of interest" description="Disordered" evidence="1">
    <location>
        <begin position="50"/>
        <end position="85"/>
    </location>
</feature>
<name>A0ABN4MIS3_9PSED</name>
<keyword evidence="3" id="KW-1185">Reference proteome</keyword>
<reference evidence="2" key="1">
    <citation type="submission" date="2017-12" db="EMBL/GenBank/DDBJ databases">
        <title>Pseudomonas sp. MS586 complete sequence.</title>
        <authorList>
            <person name="Lu S."/>
            <person name="Deng P."/>
        </authorList>
    </citation>
    <scope>NUCLEOTIDE SEQUENCE</scope>
    <source>
        <strain evidence="2">MS586</strain>
    </source>
</reference>